<dbReference type="InterPro" id="IPR052958">
    <property type="entry name" value="IFN-induced_PKR_regulator"/>
</dbReference>
<dbReference type="GO" id="GO:0046983">
    <property type="term" value="F:protein dimerization activity"/>
    <property type="evidence" value="ECO:0007669"/>
    <property type="project" value="InterPro"/>
</dbReference>
<dbReference type="Ensembl" id="ENSPNYT00000013551.1">
    <property type="protein sequence ID" value="ENSPNYP00000013225.1"/>
    <property type="gene ID" value="ENSPNYG00000010030.1"/>
</dbReference>
<sequence>AVLATLEATNTPIAKGILSKLPKPKTVYMLIMFSQLLGITEGLHRYLQGERLDMGKDICDITTAFHLLDEDMFPTLKVIFRIALTIPVSSCSCERSFSALRHLHMWLRRTMGQERLNDLAILSIEKEYLDNVDLENVIDRFAKLKPRRYNLMLPQ</sequence>
<dbReference type="AlphaFoldDB" id="A0A3B4FRI0"/>
<evidence type="ECO:0000259" key="1">
    <source>
        <dbReference type="Pfam" id="PF05699"/>
    </source>
</evidence>
<feature type="domain" description="HAT C-terminal dimerisation" evidence="1">
    <location>
        <begin position="43"/>
        <end position="127"/>
    </location>
</feature>
<name>A0A3B4FRI0_9CICH</name>
<reference evidence="2" key="1">
    <citation type="submission" date="2023-09" db="UniProtKB">
        <authorList>
            <consortium name="Ensembl"/>
        </authorList>
    </citation>
    <scope>IDENTIFICATION</scope>
</reference>
<dbReference type="InterPro" id="IPR012337">
    <property type="entry name" value="RNaseH-like_sf"/>
</dbReference>
<dbReference type="SUPFAM" id="SSF53098">
    <property type="entry name" value="Ribonuclease H-like"/>
    <property type="match status" value="1"/>
</dbReference>
<proteinExistence type="predicted"/>
<dbReference type="GeneTree" id="ENSGT00940000177343"/>
<protein>
    <recommendedName>
        <fullName evidence="1">HAT C-terminal dimerisation domain-containing protein</fullName>
    </recommendedName>
</protein>
<dbReference type="PANTHER" id="PTHR46289">
    <property type="entry name" value="52 KDA REPRESSOR OF THE INHIBITOR OF THE PROTEIN KINASE-LIKE PROTEIN-RELATED"/>
    <property type="match status" value="1"/>
</dbReference>
<evidence type="ECO:0000313" key="2">
    <source>
        <dbReference type="Ensembl" id="ENSPNYP00000013225.1"/>
    </source>
</evidence>
<accession>A0A3B4FRI0</accession>
<dbReference type="InterPro" id="IPR008906">
    <property type="entry name" value="HATC_C_dom"/>
</dbReference>
<dbReference type="Pfam" id="PF05699">
    <property type="entry name" value="Dimer_Tnp_hAT"/>
    <property type="match status" value="1"/>
</dbReference>
<dbReference type="PANTHER" id="PTHR46289:SF14">
    <property type="entry name" value="DUF4371 DOMAIN-CONTAINING PROTEIN"/>
    <property type="match status" value="1"/>
</dbReference>
<organism evidence="2">
    <name type="scientific">Pundamilia nyererei</name>
    <dbReference type="NCBI Taxonomy" id="303518"/>
    <lineage>
        <taxon>Eukaryota</taxon>
        <taxon>Metazoa</taxon>
        <taxon>Chordata</taxon>
        <taxon>Craniata</taxon>
        <taxon>Vertebrata</taxon>
        <taxon>Euteleostomi</taxon>
        <taxon>Actinopterygii</taxon>
        <taxon>Neopterygii</taxon>
        <taxon>Teleostei</taxon>
        <taxon>Neoteleostei</taxon>
        <taxon>Acanthomorphata</taxon>
        <taxon>Ovalentaria</taxon>
        <taxon>Cichlomorphae</taxon>
        <taxon>Cichliformes</taxon>
        <taxon>Cichlidae</taxon>
        <taxon>African cichlids</taxon>
        <taxon>Pseudocrenilabrinae</taxon>
        <taxon>Haplochromini</taxon>
        <taxon>Pundamilia</taxon>
    </lineage>
</organism>